<accession>A0A5E4D157</accession>
<dbReference type="Proteomes" id="UP000335636">
    <property type="component" value="Unassembled WGS sequence"/>
</dbReference>
<feature type="non-terminal residue" evidence="1">
    <location>
        <position position="1"/>
    </location>
</feature>
<evidence type="ECO:0000313" key="2">
    <source>
        <dbReference type="Proteomes" id="UP000335636"/>
    </source>
</evidence>
<proteinExistence type="predicted"/>
<organism evidence="1 2">
    <name type="scientific">Marmota monax</name>
    <name type="common">Woodchuck</name>
    <dbReference type="NCBI Taxonomy" id="9995"/>
    <lineage>
        <taxon>Eukaryota</taxon>
        <taxon>Metazoa</taxon>
        <taxon>Chordata</taxon>
        <taxon>Craniata</taxon>
        <taxon>Vertebrata</taxon>
        <taxon>Euteleostomi</taxon>
        <taxon>Mammalia</taxon>
        <taxon>Eutheria</taxon>
        <taxon>Euarchontoglires</taxon>
        <taxon>Glires</taxon>
        <taxon>Rodentia</taxon>
        <taxon>Sciuromorpha</taxon>
        <taxon>Sciuridae</taxon>
        <taxon>Xerinae</taxon>
        <taxon>Marmotini</taxon>
        <taxon>Marmota</taxon>
    </lineage>
</organism>
<evidence type="ECO:0000313" key="1">
    <source>
        <dbReference type="EMBL" id="VTJ86939.1"/>
    </source>
</evidence>
<name>A0A5E4D157_MARMO</name>
<gene>
    <name evidence="1" type="ORF">MONAX_5E001174</name>
</gene>
<protein>
    <submittedName>
        <fullName evidence="1">Uncharacterized protein</fullName>
    </submittedName>
</protein>
<dbReference type="EMBL" id="CABDUW010002473">
    <property type="protein sequence ID" value="VTJ86939.1"/>
    <property type="molecule type" value="Genomic_DNA"/>
</dbReference>
<comment type="caution">
    <text evidence="1">The sequence shown here is derived from an EMBL/GenBank/DDBJ whole genome shotgun (WGS) entry which is preliminary data.</text>
</comment>
<feature type="non-terminal residue" evidence="1">
    <location>
        <position position="95"/>
    </location>
</feature>
<keyword evidence="2" id="KW-1185">Reference proteome</keyword>
<sequence>FQKWKGIAIEKYELEAARTQAAGQNSSDSKYFSCLSTTTKLLPTEEHDFQNWKESSIEPCMLEAASTQAAGENSFDSEYVTFLSTTSKPHPIEEH</sequence>
<dbReference type="AlphaFoldDB" id="A0A5E4D157"/>
<reference evidence="1" key="1">
    <citation type="submission" date="2019-04" db="EMBL/GenBank/DDBJ databases">
        <authorList>
            <person name="Alioto T."/>
            <person name="Alioto T."/>
        </authorList>
    </citation>
    <scope>NUCLEOTIDE SEQUENCE [LARGE SCALE GENOMIC DNA]</scope>
</reference>